<keyword evidence="2" id="KW-1185">Reference proteome</keyword>
<reference evidence="1 2" key="1">
    <citation type="journal article" date="2018" name="Mol. Biol. Evol.">
        <title>Broad Genomic Sampling Reveals a Smut Pathogenic Ancestry of the Fungal Clade Ustilaginomycotina.</title>
        <authorList>
            <person name="Kijpornyongpan T."/>
            <person name="Mondo S.J."/>
            <person name="Barry K."/>
            <person name="Sandor L."/>
            <person name="Lee J."/>
            <person name="Lipzen A."/>
            <person name="Pangilinan J."/>
            <person name="LaButti K."/>
            <person name="Hainaut M."/>
            <person name="Henrissat B."/>
            <person name="Grigoriev I.V."/>
            <person name="Spatafora J.W."/>
            <person name="Aime M.C."/>
        </authorList>
    </citation>
    <scope>NUCLEOTIDE SEQUENCE [LARGE SCALE GENOMIC DNA]</scope>
    <source>
        <strain evidence="1 2">MCA 5214</strain>
    </source>
</reference>
<dbReference type="AlphaFoldDB" id="A0A316UTB7"/>
<sequence>MTNDIIPVILWCVPRSVSTATERAFMGKEGCRCWHEPLGDPFYFSSKRQSLRYSEEECKASGNWDKDIVDVMQTLLDPEANNVGTDKKGPVKYVFVKDMAQYIIPRQTLEKIHKGQGSQCYRTDGETCGTSRCTGVDSEGEIIENPTVIPTALMRRFKHTFLVRTPTKAVPSYYKCCQDKMAGFEFFDGAEAGFEELRILYKWISNPRSTFNTDKEDGPGAVSFPGKAQKQPLPPPLIDASVLLANPASTIKHICDQTGIPFDPAMLSWDAKPQAEFAKWGAYHQGAENSTGFKCEDDGAAKTNGEEAKIAKLPQEVRNTIERNMEPYEWLVKRQTTFA</sequence>
<evidence type="ECO:0000313" key="1">
    <source>
        <dbReference type="EMBL" id="PWN28530.1"/>
    </source>
</evidence>
<dbReference type="RefSeq" id="XP_025363142.1">
    <property type="nucleotide sequence ID" value="XM_025504366.1"/>
</dbReference>
<dbReference type="PANTHER" id="PTHR48419:SF1">
    <property type="entry name" value="SULFOTRANSFERASE DOMAIN-CONTAINING PROTEIN"/>
    <property type="match status" value="1"/>
</dbReference>
<dbReference type="Pfam" id="PF19798">
    <property type="entry name" value="Sulfotransfer_5"/>
    <property type="match status" value="1"/>
</dbReference>
<dbReference type="OrthoDB" id="2405944at2759"/>
<dbReference type="EMBL" id="KZ819665">
    <property type="protein sequence ID" value="PWN28530.1"/>
    <property type="molecule type" value="Genomic_DNA"/>
</dbReference>
<dbReference type="InterPro" id="IPR053226">
    <property type="entry name" value="Pyrrolopyrazine_biosynth_F"/>
</dbReference>
<organism evidence="1 2">
    <name type="scientific">Jaminaea rosea</name>
    <dbReference type="NCBI Taxonomy" id="1569628"/>
    <lineage>
        <taxon>Eukaryota</taxon>
        <taxon>Fungi</taxon>
        <taxon>Dikarya</taxon>
        <taxon>Basidiomycota</taxon>
        <taxon>Ustilaginomycotina</taxon>
        <taxon>Exobasidiomycetes</taxon>
        <taxon>Microstromatales</taxon>
        <taxon>Microstromatales incertae sedis</taxon>
        <taxon>Jaminaea</taxon>
    </lineage>
</organism>
<dbReference type="GeneID" id="37026189"/>
<proteinExistence type="predicted"/>
<dbReference type="Gene3D" id="3.40.50.300">
    <property type="entry name" value="P-loop containing nucleotide triphosphate hydrolases"/>
    <property type="match status" value="1"/>
</dbReference>
<dbReference type="InterPro" id="IPR027417">
    <property type="entry name" value="P-loop_NTPase"/>
</dbReference>
<name>A0A316UTB7_9BASI</name>
<protein>
    <submittedName>
        <fullName evidence="1">Uncharacterized protein</fullName>
    </submittedName>
</protein>
<accession>A0A316UTB7</accession>
<dbReference type="SUPFAM" id="SSF52540">
    <property type="entry name" value="P-loop containing nucleoside triphosphate hydrolases"/>
    <property type="match status" value="1"/>
</dbReference>
<gene>
    <name evidence="1" type="ORF">BDZ90DRAFT_218487</name>
</gene>
<dbReference type="PANTHER" id="PTHR48419">
    <property type="entry name" value="SULFOTRANSFERASE DOMAIN-CONTAINING PROTEIN"/>
    <property type="match status" value="1"/>
</dbReference>
<dbReference type="STRING" id="1569628.A0A316UTB7"/>
<evidence type="ECO:0000313" key="2">
    <source>
        <dbReference type="Proteomes" id="UP000245884"/>
    </source>
</evidence>
<dbReference type="Proteomes" id="UP000245884">
    <property type="component" value="Unassembled WGS sequence"/>
</dbReference>